<dbReference type="EMBL" id="PIQG01000005">
    <property type="protein sequence ID" value="RUO75585.1"/>
    <property type="molecule type" value="Genomic_DNA"/>
</dbReference>
<dbReference type="Proteomes" id="UP000288279">
    <property type="component" value="Unassembled WGS sequence"/>
</dbReference>
<reference evidence="2 3" key="1">
    <citation type="journal article" date="2011" name="Front. Microbiol.">
        <title>Genomic signatures of strain selection and enhancement in Bacillus atrophaeus var. globigii, a historical biowarfare simulant.</title>
        <authorList>
            <person name="Gibbons H.S."/>
            <person name="Broomall S.M."/>
            <person name="McNew L.A."/>
            <person name="Daligault H."/>
            <person name="Chapman C."/>
            <person name="Bruce D."/>
            <person name="Karavis M."/>
            <person name="Krepps M."/>
            <person name="McGregor P.A."/>
            <person name="Hong C."/>
            <person name="Park K.H."/>
            <person name="Akmal A."/>
            <person name="Feldman A."/>
            <person name="Lin J.S."/>
            <person name="Chang W.E."/>
            <person name="Higgs B.W."/>
            <person name="Demirev P."/>
            <person name="Lindquist J."/>
            <person name="Liem A."/>
            <person name="Fochler E."/>
            <person name="Read T.D."/>
            <person name="Tapia R."/>
            <person name="Johnson S."/>
            <person name="Bishop-Lilly K.A."/>
            <person name="Detter C."/>
            <person name="Han C."/>
            <person name="Sozhamannan S."/>
            <person name="Rosenzweig C.N."/>
            <person name="Skowronski E.W."/>
        </authorList>
    </citation>
    <scope>NUCLEOTIDE SEQUENCE [LARGE SCALE GENOMIC DNA]</scope>
    <source>
        <strain evidence="2 3">PIT1</strain>
    </source>
</reference>
<sequence>MKDKGKALQVIDYVRLNRQVTVLVIIVAVILGAGCGYLLGHWHSFVQQQRIAALEAQVEQLYQRAETFDYQQHIAQVELGIEKAATESLQSELLSVQDENFALRREIAFYQKIMAPELEAGGVSIDSLELQPHPRPGHFHFRLAIVQLERDRALTKGRVSMRLYGRVGEQGQHYDLHELANISAEDAAFSMRYFTVQAGDFILPDGFIPERIDVAIEVSGRNQENLARSFYWAQLVDNT</sequence>
<proteinExistence type="predicted"/>
<organism evidence="2 3">
    <name type="scientific">Pseudidiomarina taiwanensis</name>
    <dbReference type="NCBI Taxonomy" id="337250"/>
    <lineage>
        <taxon>Bacteria</taxon>
        <taxon>Pseudomonadati</taxon>
        <taxon>Pseudomonadota</taxon>
        <taxon>Gammaproteobacteria</taxon>
        <taxon>Alteromonadales</taxon>
        <taxon>Idiomarinaceae</taxon>
        <taxon>Pseudidiomarina</taxon>
    </lineage>
</organism>
<keyword evidence="1" id="KW-0472">Membrane</keyword>
<keyword evidence="3" id="KW-1185">Reference proteome</keyword>
<name>A0A432ZCB4_9GAMM</name>
<protein>
    <submittedName>
        <fullName evidence="2">Uncharacterized protein</fullName>
    </submittedName>
</protein>
<dbReference type="OrthoDB" id="7056878at2"/>
<accession>A0A432ZCB4</accession>
<comment type="caution">
    <text evidence="2">The sequence shown here is derived from an EMBL/GenBank/DDBJ whole genome shotgun (WGS) entry which is preliminary data.</text>
</comment>
<dbReference type="Pfam" id="PF20567">
    <property type="entry name" value="DUF6776"/>
    <property type="match status" value="1"/>
</dbReference>
<dbReference type="AlphaFoldDB" id="A0A432ZCB4"/>
<dbReference type="RefSeq" id="WP_126828397.1">
    <property type="nucleotide sequence ID" value="NZ_PIQG01000005.1"/>
</dbReference>
<dbReference type="InterPro" id="IPR046703">
    <property type="entry name" value="DUF6776"/>
</dbReference>
<dbReference type="PROSITE" id="PS51257">
    <property type="entry name" value="PROKAR_LIPOPROTEIN"/>
    <property type="match status" value="1"/>
</dbReference>
<evidence type="ECO:0000313" key="2">
    <source>
        <dbReference type="EMBL" id="RUO75585.1"/>
    </source>
</evidence>
<keyword evidence="1" id="KW-0812">Transmembrane</keyword>
<keyword evidence="1" id="KW-1133">Transmembrane helix</keyword>
<feature type="transmembrane region" description="Helical" evidence="1">
    <location>
        <begin position="20"/>
        <end position="40"/>
    </location>
</feature>
<evidence type="ECO:0000313" key="3">
    <source>
        <dbReference type="Proteomes" id="UP000288279"/>
    </source>
</evidence>
<evidence type="ECO:0000256" key="1">
    <source>
        <dbReference type="SAM" id="Phobius"/>
    </source>
</evidence>
<gene>
    <name evidence="2" type="ORF">CWI83_09370</name>
</gene>